<evidence type="ECO:0000313" key="1">
    <source>
        <dbReference type="EMBL" id="JAH13101.1"/>
    </source>
</evidence>
<organism evidence="1">
    <name type="scientific">Anguilla anguilla</name>
    <name type="common">European freshwater eel</name>
    <name type="synonym">Muraena anguilla</name>
    <dbReference type="NCBI Taxonomy" id="7936"/>
    <lineage>
        <taxon>Eukaryota</taxon>
        <taxon>Metazoa</taxon>
        <taxon>Chordata</taxon>
        <taxon>Craniata</taxon>
        <taxon>Vertebrata</taxon>
        <taxon>Euteleostomi</taxon>
        <taxon>Actinopterygii</taxon>
        <taxon>Neopterygii</taxon>
        <taxon>Teleostei</taxon>
        <taxon>Anguilliformes</taxon>
        <taxon>Anguillidae</taxon>
        <taxon>Anguilla</taxon>
    </lineage>
</organism>
<sequence>MQVPVSASSYLNILQNYHTRHHR</sequence>
<dbReference type="EMBL" id="GBXM01095476">
    <property type="protein sequence ID" value="JAH13101.1"/>
    <property type="molecule type" value="Transcribed_RNA"/>
</dbReference>
<reference evidence="1" key="2">
    <citation type="journal article" date="2015" name="Fish Shellfish Immunol.">
        <title>Early steps in the European eel (Anguilla anguilla)-Vibrio vulnificus interaction in the gills: Role of the RtxA13 toxin.</title>
        <authorList>
            <person name="Callol A."/>
            <person name="Pajuelo D."/>
            <person name="Ebbesson L."/>
            <person name="Teles M."/>
            <person name="MacKenzie S."/>
            <person name="Amaro C."/>
        </authorList>
    </citation>
    <scope>NUCLEOTIDE SEQUENCE</scope>
</reference>
<accession>A0A0E9Q885</accession>
<name>A0A0E9Q885_ANGAN</name>
<reference evidence="1" key="1">
    <citation type="submission" date="2014-11" db="EMBL/GenBank/DDBJ databases">
        <authorList>
            <person name="Amaro Gonzalez C."/>
        </authorList>
    </citation>
    <scope>NUCLEOTIDE SEQUENCE</scope>
</reference>
<protein>
    <submittedName>
        <fullName evidence="1">Uncharacterized protein</fullName>
    </submittedName>
</protein>
<proteinExistence type="predicted"/>
<dbReference type="AlphaFoldDB" id="A0A0E9Q885"/>